<sequence length="475" mass="56131">MRFPIPSWVYDTVIYQIFPDRFFIGKGLTVEEKKQLYEKRGGRVEKWGVPPKRDEKNDHVRVFYGGDLWGIAEKIEYLRDLGVNAIYLTPIFLSNSNHKYDTIDYFKVDPQFGGIRALKRLINSLHAENMKLILDGVFNHVGRENVYFKKALKGKNKYRNMFIFYENNYRGWWGTKSLPELVLEEVSVKNYVIDVLIKYLELGIDGWRLDCGQDLGPEFNRYITSKVKEYSSEKYVISELWTYTGGWDMVDGIMNYHLRENIVSYIEGTNKNFGFYLERMYNETDNILACWNMLDSHDTERLATTINDKFLRKFAIFMQFTYPGVPVIYYGTEVGINGGPDPECRKTMIWNEEKWDNDLRDFYKKLIYLRKNEPALRYGSFELLNNDPIVFMRRTPMVLDTLIVYGNIYDEPLDITISIPEKRLLSGTEFIDMFTEDRYFIKGGMLKIKMLPHSFGILKVKNNIVNNYDQYKRIS</sequence>
<keyword evidence="1" id="KW-0378">Hydrolase</keyword>
<dbReference type="InterPro" id="IPR013780">
    <property type="entry name" value="Glyco_hydro_b"/>
</dbReference>
<feature type="domain" description="Glycosyl hydrolase family 13 catalytic" evidence="3">
    <location>
        <begin position="16"/>
        <end position="370"/>
    </location>
</feature>
<evidence type="ECO:0000256" key="2">
    <source>
        <dbReference type="ARBA" id="ARBA00023295"/>
    </source>
</evidence>
<dbReference type="Gene3D" id="3.90.400.10">
    <property type="entry name" value="Oligo-1,6-glucosidase, Domain 2"/>
    <property type="match status" value="1"/>
</dbReference>
<dbReference type="NCBIfam" id="NF041090">
    <property type="entry name" value="Cyc-maltodext_AglB"/>
    <property type="match status" value="1"/>
</dbReference>
<dbReference type="SUPFAM" id="SSF51445">
    <property type="entry name" value="(Trans)glycosidases"/>
    <property type="match status" value="1"/>
</dbReference>
<dbReference type="CDD" id="cd11338">
    <property type="entry name" value="AmyAc_CMD"/>
    <property type="match status" value="1"/>
</dbReference>
<dbReference type="SMART" id="SM00642">
    <property type="entry name" value="Aamy"/>
    <property type="match status" value="1"/>
</dbReference>
<organism evidence="4 5">
    <name type="scientific">Thermosipho melanesiensis</name>
    <dbReference type="NCBI Taxonomy" id="46541"/>
    <lineage>
        <taxon>Bacteria</taxon>
        <taxon>Thermotogati</taxon>
        <taxon>Thermotogota</taxon>
        <taxon>Thermotogae</taxon>
        <taxon>Thermotogales</taxon>
        <taxon>Fervidobacteriaceae</taxon>
        <taxon>Thermosipho</taxon>
    </lineage>
</organism>
<dbReference type="EMBL" id="CP007389">
    <property type="protein sequence ID" value="APT74483.1"/>
    <property type="molecule type" value="Genomic_DNA"/>
</dbReference>
<dbReference type="PANTHER" id="PTHR10357:SF210">
    <property type="entry name" value="MALTODEXTRIN GLUCOSIDASE"/>
    <property type="match status" value="1"/>
</dbReference>
<dbReference type="InterPro" id="IPR017853">
    <property type="entry name" value="GH"/>
</dbReference>
<dbReference type="Gene3D" id="2.60.40.1180">
    <property type="entry name" value="Golgi alpha-mannosidase II"/>
    <property type="match status" value="1"/>
</dbReference>
<evidence type="ECO:0000313" key="4">
    <source>
        <dbReference type="EMBL" id="APT74483.1"/>
    </source>
</evidence>
<protein>
    <submittedName>
        <fullName evidence="4">Cyclomaltodextrinase</fullName>
    </submittedName>
</protein>
<keyword evidence="5" id="KW-1185">Reference proteome</keyword>
<dbReference type="InterPro" id="IPR045857">
    <property type="entry name" value="O16G_dom_2"/>
</dbReference>
<reference evidence="4 5" key="1">
    <citation type="submission" date="2014-02" db="EMBL/GenBank/DDBJ databases">
        <title>Diversity of Thermotogales isolates from hydrothermal vents.</title>
        <authorList>
            <person name="Haverkamp T.H.A."/>
            <person name="Lossouarn J."/>
            <person name="Geslin C."/>
            <person name="Nesbo C.L."/>
        </authorList>
    </citation>
    <scope>NUCLEOTIDE SEQUENCE [LARGE SCALE GENOMIC DNA]</scope>
    <source>
        <strain evidence="4 5">431</strain>
    </source>
</reference>
<evidence type="ECO:0000259" key="3">
    <source>
        <dbReference type="SMART" id="SM00642"/>
    </source>
</evidence>
<keyword evidence="2" id="KW-0326">Glycosidase</keyword>
<name>A0ABM6GFZ1_9BACT</name>
<dbReference type="PANTHER" id="PTHR10357">
    <property type="entry name" value="ALPHA-AMYLASE FAMILY MEMBER"/>
    <property type="match status" value="1"/>
</dbReference>
<gene>
    <name evidence="4" type="ORF">BW47_08380</name>
</gene>
<dbReference type="InterPro" id="IPR006047">
    <property type="entry name" value="GH13_cat_dom"/>
</dbReference>
<dbReference type="Pfam" id="PF00128">
    <property type="entry name" value="Alpha-amylase"/>
    <property type="match status" value="1"/>
</dbReference>
<dbReference type="Proteomes" id="UP000185490">
    <property type="component" value="Chromosome"/>
</dbReference>
<proteinExistence type="predicted"/>
<dbReference type="SUPFAM" id="SSF51011">
    <property type="entry name" value="Glycosyl hydrolase domain"/>
    <property type="match status" value="1"/>
</dbReference>
<dbReference type="Gene3D" id="3.20.20.80">
    <property type="entry name" value="Glycosidases"/>
    <property type="match status" value="1"/>
</dbReference>
<dbReference type="RefSeq" id="WP_012057783.1">
    <property type="nucleotide sequence ID" value="NZ_CP007389.1"/>
</dbReference>
<evidence type="ECO:0000256" key="1">
    <source>
        <dbReference type="ARBA" id="ARBA00022801"/>
    </source>
</evidence>
<evidence type="ECO:0000313" key="5">
    <source>
        <dbReference type="Proteomes" id="UP000185490"/>
    </source>
</evidence>
<accession>A0ABM6GFZ1</accession>
<dbReference type="InterPro" id="IPR053506">
    <property type="entry name" value="Cyclomaltodextrinase"/>
</dbReference>